<evidence type="ECO:0000256" key="1">
    <source>
        <dbReference type="SAM" id="MobiDB-lite"/>
    </source>
</evidence>
<dbReference type="Proteomes" id="UP000887458">
    <property type="component" value="Unassembled WGS sequence"/>
</dbReference>
<reference evidence="2 3" key="1">
    <citation type="journal article" date="2018" name="J. Allergy Clin. Immunol.">
        <title>High-quality assembly of Dermatophagoides pteronyssinus genome and transcriptome reveals a wide range of novel allergens.</title>
        <authorList>
            <person name="Liu X.Y."/>
            <person name="Yang K.Y."/>
            <person name="Wang M.Q."/>
            <person name="Kwok J.S."/>
            <person name="Zeng X."/>
            <person name="Yang Z."/>
            <person name="Xiao X.J."/>
            <person name="Lau C.P."/>
            <person name="Li Y."/>
            <person name="Huang Z.M."/>
            <person name="Ba J.G."/>
            <person name="Yim A.K."/>
            <person name="Ouyang C.Y."/>
            <person name="Ngai S.M."/>
            <person name="Chan T.F."/>
            <person name="Leung E.L."/>
            <person name="Liu L."/>
            <person name="Liu Z.G."/>
            <person name="Tsui S.K."/>
        </authorList>
    </citation>
    <scope>NUCLEOTIDE SEQUENCE [LARGE SCALE GENOMIC DNA]</scope>
    <source>
        <strain evidence="2">Derp</strain>
    </source>
</reference>
<sequence>MKNQEEESNRSIQEKKQLPSSSSNVPRDFSHLTIIIIYPAEKKPTKSADGPKRILEKKSMVLN</sequence>
<accession>A0ABQ8JNL0</accession>
<evidence type="ECO:0000313" key="3">
    <source>
        <dbReference type="Proteomes" id="UP000887458"/>
    </source>
</evidence>
<gene>
    <name evidence="2" type="ORF">DERP_004376</name>
</gene>
<feature type="region of interest" description="Disordered" evidence="1">
    <location>
        <begin position="1"/>
        <end position="26"/>
    </location>
</feature>
<evidence type="ECO:0000313" key="2">
    <source>
        <dbReference type="EMBL" id="KAH9424194.1"/>
    </source>
</evidence>
<dbReference type="EMBL" id="NJHN03000029">
    <property type="protein sequence ID" value="KAH9424194.1"/>
    <property type="molecule type" value="Genomic_DNA"/>
</dbReference>
<keyword evidence="3" id="KW-1185">Reference proteome</keyword>
<comment type="caution">
    <text evidence="2">The sequence shown here is derived from an EMBL/GenBank/DDBJ whole genome shotgun (WGS) entry which is preliminary data.</text>
</comment>
<organism evidence="2 3">
    <name type="scientific">Dermatophagoides pteronyssinus</name>
    <name type="common">European house dust mite</name>
    <dbReference type="NCBI Taxonomy" id="6956"/>
    <lineage>
        <taxon>Eukaryota</taxon>
        <taxon>Metazoa</taxon>
        <taxon>Ecdysozoa</taxon>
        <taxon>Arthropoda</taxon>
        <taxon>Chelicerata</taxon>
        <taxon>Arachnida</taxon>
        <taxon>Acari</taxon>
        <taxon>Acariformes</taxon>
        <taxon>Sarcoptiformes</taxon>
        <taxon>Astigmata</taxon>
        <taxon>Psoroptidia</taxon>
        <taxon>Analgoidea</taxon>
        <taxon>Pyroglyphidae</taxon>
        <taxon>Dermatophagoidinae</taxon>
        <taxon>Dermatophagoides</taxon>
    </lineage>
</organism>
<name>A0ABQ8JNL0_DERPT</name>
<reference evidence="2 3" key="2">
    <citation type="journal article" date="2022" name="Mol. Biol. Evol.">
        <title>Comparative Genomics Reveals Insights into the Divergent Evolution of Astigmatic Mites and Household Pest Adaptations.</title>
        <authorList>
            <person name="Xiong Q."/>
            <person name="Wan A.T."/>
            <person name="Liu X."/>
            <person name="Fung C.S."/>
            <person name="Xiao X."/>
            <person name="Malainual N."/>
            <person name="Hou J."/>
            <person name="Wang L."/>
            <person name="Wang M."/>
            <person name="Yang K.Y."/>
            <person name="Cui Y."/>
            <person name="Leung E.L."/>
            <person name="Nong W."/>
            <person name="Shin S.K."/>
            <person name="Au S.W."/>
            <person name="Jeong K.Y."/>
            <person name="Chew F.T."/>
            <person name="Hui J.H."/>
            <person name="Leung T.F."/>
            <person name="Tungtrongchitr A."/>
            <person name="Zhong N."/>
            <person name="Liu Z."/>
            <person name="Tsui S.K."/>
        </authorList>
    </citation>
    <scope>NUCLEOTIDE SEQUENCE [LARGE SCALE GENOMIC DNA]</scope>
    <source>
        <strain evidence="2">Derp</strain>
    </source>
</reference>
<feature type="region of interest" description="Disordered" evidence="1">
    <location>
        <begin position="41"/>
        <end position="63"/>
    </location>
</feature>
<protein>
    <submittedName>
        <fullName evidence="2">Uncharacterized protein</fullName>
    </submittedName>
</protein>
<feature type="compositionally biased region" description="Basic and acidic residues" evidence="1">
    <location>
        <begin position="1"/>
        <end position="17"/>
    </location>
</feature>
<proteinExistence type="predicted"/>